<keyword evidence="4" id="KW-1003">Cell membrane</keyword>
<dbReference type="GO" id="GO:0015297">
    <property type="term" value="F:antiporter activity"/>
    <property type="evidence" value="ECO:0007669"/>
    <property type="project" value="UniProtKB-KW"/>
</dbReference>
<evidence type="ECO:0000259" key="11">
    <source>
        <dbReference type="Pfam" id="PF00999"/>
    </source>
</evidence>
<dbReference type="PANTHER" id="PTHR32507">
    <property type="entry name" value="NA(+)/H(+) ANTIPORTER 1"/>
    <property type="match status" value="1"/>
</dbReference>
<dbReference type="AlphaFoldDB" id="A0A558HXK1"/>
<feature type="region of interest" description="Disordered" evidence="9">
    <location>
        <begin position="597"/>
        <end position="644"/>
    </location>
</feature>
<feature type="transmembrane region" description="Helical" evidence="10">
    <location>
        <begin position="331"/>
        <end position="352"/>
    </location>
</feature>
<keyword evidence="5 10" id="KW-0812">Transmembrane</keyword>
<dbReference type="InterPro" id="IPR003148">
    <property type="entry name" value="RCK_N"/>
</dbReference>
<feature type="transmembrane region" description="Helical" evidence="10">
    <location>
        <begin position="272"/>
        <end position="290"/>
    </location>
</feature>
<keyword evidence="2" id="KW-0813">Transport</keyword>
<feature type="transmembrane region" description="Helical" evidence="10">
    <location>
        <begin position="364"/>
        <end position="383"/>
    </location>
</feature>
<reference evidence="13 14" key="1">
    <citation type="submission" date="2019-07" db="EMBL/GenBank/DDBJ databases">
        <title>Diversity of Bacteria from Kongsfjorden, Arctic.</title>
        <authorList>
            <person name="Yu Y."/>
        </authorList>
    </citation>
    <scope>NUCLEOTIDE SEQUENCE [LARGE SCALE GENOMIC DNA]</scope>
    <source>
        <strain evidence="13 14">SM1923</strain>
    </source>
</reference>
<keyword evidence="8 10" id="KW-0472">Membrane</keyword>
<accession>A0A558HXK1</accession>
<keyword evidence="3" id="KW-0050">Antiport</keyword>
<feature type="transmembrane region" description="Helical" evidence="10">
    <location>
        <begin position="296"/>
        <end position="319"/>
    </location>
</feature>
<evidence type="ECO:0000259" key="12">
    <source>
        <dbReference type="Pfam" id="PF02254"/>
    </source>
</evidence>
<evidence type="ECO:0000256" key="5">
    <source>
        <dbReference type="ARBA" id="ARBA00022692"/>
    </source>
</evidence>
<dbReference type="Pfam" id="PF00999">
    <property type="entry name" value="Na_H_Exchanger"/>
    <property type="match status" value="1"/>
</dbReference>
<protein>
    <submittedName>
        <fullName evidence="13">Sodium:proton antiporter</fullName>
    </submittedName>
</protein>
<proteinExistence type="predicted"/>
<feature type="transmembrane region" description="Helical" evidence="10">
    <location>
        <begin position="149"/>
        <end position="172"/>
    </location>
</feature>
<evidence type="ECO:0000256" key="9">
    <source>
        <dbReference type="SAM" id="MobiDB-lite"/>
    </source>
</evidence>
<evidence type="ECO:0000256" key="4">
    <source>
        <dbReference type="ARBA" id="ARBA00022475"/>
    </source>
</evidence>
<evidence type="ECO:0000256" key="8">
    <source>
        <dbReference type="ARBA" id="ARBA00023136"/>
    </source>
</evidence>
<feature type="domain" description="Cation/H+ exchanger transmembrane" evidence="11">
    <location>
        <begin position="14"/>
        <end position="389"/>
    </location>
</feature>
<comment type="subcellular location">
    <subcellularLocation>
        <location evidence="1">Cell membrane</location>
        <topology evidence="1">Multi-pass membrane protein</topology>
    </subcellularLocation>
</comment>
<evidence type="ECO:0000256" key="6">
    <source>
        <dbReference type="ARBA" id="ARBA00022989"/>
    </source>
</evidence>
<feature type="transmembrane region" description="Helical" evidence="10">
    <location>
        <begin position="6"/>
        <end position="23"/>
    </location>
</feature>
<evidence type="ECO:0000256" key="7">
    <source>
        <dbReference type="ARBA" id="ARBA00023065"/>
    </source>
</evidence>
<evidence type="ECO:0000313" key="13">
    <source>
        <dbReference type="EMBL" id="TVU73862.1"/>
    </source>
</evidence>
<feature type="transmembrane region" description="Helical" evidence="10">
    <location>
        <begin position="30"/>
        <end position="47"/>
    </location>
</feature>
<dbReference type="Gene3D" id="1.20.1530.20">
    <property type="match status" value="1"/>
</dbReference>
<dbReference type="STRING" id="553385.GCA_000591415_00355"/>
<keyword evidence="7" id="KW-0406">Ion transport</keyword>
<evidence type="ECO:0000256" key="2">
    <source>
        <dbReference type="ARBA" id="ARBA00022448"/>
    </source>
</evidence>
<evidence type="ECO:0000256" key="10">
    <source>
        <dbReference type="SAM" id="Phobius"/>
    </source>
</evidence>
<dbReference type="OrthoDB" id="570124at2"/>
<dbReference type="InterPro" id="IPR038770">
    <property type="entry name" value="Na+/solute_symporter_sf"/>
</dbReference>
<evidence type="ECO:0000256" key="1">
    <source>
        <dbReference type="ARBA" id="ARBA00004651"/>
    </source>
</evidence>
<dbReference type="PANTHER" id="PTHR32507:SF0">
    <property type="entry name" value="NA(+)_H(+) ANTIPORTER 2-RELATED"/>
    <property type="match status" value="1"/>
</dbReference>
<dbReference type="EMBL" id="VNFH01000001">
    <property type="protein sequence ID" value="TVU73862.1"/>
    <property type="molecule type" value="Genomic_DNA"/>
</dbReference>
<dbReference type="SUPFAM" id="SSF51735">
    <property type="entry name" value="NAD(P)-binding Rossmann-fold domains"/>
    <property type="match status" value="1"/>
</dbReference>
<dbReference type="GO" id="GO:1902600">
    <property type="term" value="P:proton transmembrane transport"/>
    <property type="evidence" value="ECO:0007669"/>
    <property type="project" value="InterPro"/>
</dbReference>
<feature type="transmembrane region" description="Helical" evidence="10">
    <location>
        <begin position="184"/>
        <end position="207"/>
    </location>
</feature>
<feature type="compositionally biased region" description="Basic and acidic residues" evidence="9">
    <location>
        <begin position="606"/>
        <end position="620"/>
    </location>
</feature>
<gene>
    <name evidence="13" type="ORF">FQP86_01990</name>
</gene>
<dbReference type="InterPro" id="IPR006153">
    <property type="entry name" value="Cation/H_exchanger_TM"/>
</dbReference>
<comment type="caution">
    <text evidence="13">The sequence shown here is derived from an EMBL/GenBank/DDBJ whole genome shotgun (WGS) entry which is preliminary data.</text>
</comment>
<dbReference type="Gene3D" id="3.40.50.720">
    <property type="entry name" value="NAD(P)-binding Rossmann-like Domain"/>
    <property type="match status" value="1"/>
</dbReference>
<dbReference type="GO" id="GO:0005886">
    <property type="term" value="C:plasma membrane"/>
    <property type="evidence" value="ECO:0007669"/>
    <property type="project" value="UniProtKB-SubCell"/>
</dbReference>
<feature type="transmembrane region" description="Helical" evidence="10">
    <location>
        <begin position="117"/>
        <end position="137"/>
    </location>
</feature>
<dbReference type="RefSeq" id="WP_144726419.1">
    <property type="nucleotide sequence ID" value="NZ_CAWOWR010000001.1"/>
</dbReference>
<sequence length="644" mass="69788">MTDPALALTMIGLMALGCQWLAWRMRLPAILPLLIVGILAGPVTGWLKPDELLGDLLFPLVSLAVAVILFEGSLTLDFKDLRGHGHIVRRLVTTGVVITGVIGTVAAHYLLDMRWEMAAVLGALLVVTGPTVVMPLLQTLRARGNLTQILRWEGIMIDPVGALLAVLVYEYVALGMTGNAASHTLVLFAQTVGLGLGMGAVGGWCWGLVLRHFWLPQKLHNFGTLMVMLGLFAISNALFHESGLLTVTVMGVWLANMRGVPTQQIIEFKETLTILLISGLFLLLAGRLTVDQLSLLSWPAWIFLGVLMWIARPLTVWICTMGSGLTLREKALLAWLSPRGIVAAAVASLFALKLEAKGIEGAEMLVPMTFLVIIGTVVVQSLLSRPIVKMLGVGEPPPAGFLILGANSVARMVARELVEAGFSVRLTDTNWDAVQEARMAGLPVYYGNPLSEHAVQHLELTGIGHLIPLSPYRELNSLAALHFEHILGHGRVFRLAEDNGKNAKRQQDQALGHLPLLFDGQVTYAKLASLQSQGGQLRRTSITENFSLDDYCAIHEDRLLTLFCINNQGRIRIATANLPLTPKPGETLISLIYPDSPELTKPVQSKADKAEQDKSQKTDSRIASATDTGISAPLPANRLPDTNS</sequence>
<organism evidence="13 14">
    <name type="scientific">Cobetia crustatorum</name>
    <dbReference type="NCBI Taxonomy" id="553385"/>
    <lineage>
        <taxon>Bacteria</taxon>
        <taxon>Pseudomonadati</taxon>
        <taxon>Pseudomonadota</taxon>
        <taxon>Gammaproteobacteria</taxon>
        <taxon>Oceanospirillales</taxon>
        <taxon>Halomonadaceae</taxon>
        <taxon>Cobetia</taxon>
    </lineage>
</organism>
<dbReference type="InterPro" id="IPR036291">
    <property type="entry name" value="NAD(P)-bd_dom_sf"/>
</dbReference>
<keyword evidence="14" id="KW-1185">Reference proteome</keyword>
<feature type="transmembrane region" description="Helical" evidence="10">
    <location>
        <begin position="53"/>
        <end position="70"/>
    </location>
</feature>
<feature type="domain" description="RCK N-terminal" evidence="12">
    <location>
        <begin position="401"/>
        <end position="499"/>
    </location>
</feature>
<feature type="transmembrane region" description="Helical" evidence="10">
    <location>
        <begin position="91"/>
        <end position="111"/>
    </location>
</feature>
<name>A0A558HXK1_9GAMM</name>
<dbReference type="Proteomes" id="UP000319941">
    <property type="component" value="Unassembled WGS sequence"/>
</dbReference>
<evidence type="ECO:0000313" key="14">
    <source>
        <dbReference type="Proteomes" id="UP000319941"/>
    </source>
</evidence>
<keyword evidence="6 10" id="KW-1133">Transmembrane helix</keyword>
<evidence type="ECO:0000256" key="3">
    <source>
        <dbReference type="ARBA" id="ARBA00022449"/>
    </source>
</evidence>
<dbReference type="GO" id="GO:0006813">
    <property type="term" value="P:potassium ion transport"/>
    <property type="evidence" value="ECO:0007669"/>
    <property type="project" value="InterPro"/>
</dbReference>
<dbReference type="Pfam" id="PF02254">
    <property type="entry name" value="TrkA_N"/>
    <property type="match status" value="1"/>
</dbReference>